<dbReference type="InterPro" id="IPR036390">
    <property type="entry name" value="WH_DNA-bd_sf"/>
</dbReference>
<reference evidence="2" key="2">
    <citation type="journal article" date="2014" name="ISME J.">
        <title>Microbial stratification in low pH oxic and suboxic macroscopic growths along an acid mine drainage.</title>
        <authorList>
            <person name="Mendez-Garcia C."/>
            <person name="Mesa V."/>
            <person name="Sprenger R.R."/>
            <person name="Richter M."/>
            <person name="Diez M.S."/>
            <person name="Solano J."/>
            <person name="Bargiela R."/>
            <person name="Golyshina O.V."/>
            <person name="Manteca A."/>
            <person name="Ramos J.L."/>
            <person name="Gallego J.R."/>
            <person name="Llorente I."/>
            <person name="Martins Dos Santos V.A."/>
            <person name="Jensen O.N."/>
            <person name="Pelaez A.I."/>
            <person name="Sanchez J."/>
            <person name="Ferrer M."/>
        </authorList>
    </citation>
    <scope>NUCLEOTIDE SEQUENCE</scope>
</reference>
<gene>
    <name evidence="2" type="ORF">B1B_16183</name>
</gene>
<name>T0YZM9_9ZZZZ</name>
<proteinExistence type="predicted"/>
<reference evidence="2" key="1">
    <citation type="submission" date="2013-08" db="EMBL/GenBank/DDBJ databases">
        <authorList>
            <person name="Mendez C."/>
            <person name="Richter M."/>
            <person name="Ferrer M."/>
            <person name="Sanchez J."/>
        </authorList>
    </citation>
    <scope>NUCLEOTIDE SEQUENCE</scope>
</reference>
<dbReference type="EMBL" id="AUZY01010759">
    <property type="protein sequence ID" value="EQD37407.1"/>
    <property type="molecule type" value="Genomic_DNA"/>
</dbReference>
<evidence type="ECO:0000256" key="1">
    <source>
        <dbReference type="SAM" id="MobiDB-lite"/>
    </source>
</evidence>
<feature type="compositionally biased region" description="Basic and acidic residues" evidence="1">
    <location>
        <begin position="157"/>
        <end position="166"/>
    </location>
</feature>
<protein>
    <submittedName>
        <fullName evidence="2">Filamentation induced by cAMP protein Fic</fullName>
    </submittedName>
</protein>
<organism evidence="2">
    <name type="scientific">mine drainage metagenome</name>
    <dbReference type="NCBI Taxonomy" id="410659"/>
    <lineage>
        <taxon>unclassified sequences</taxon>
        <taxon>metagenomes</taxon>
        <taxon>ecological metagenomes</taxon>
    </lineage>
</organism>
<accession>T0YZM9</accession>
<comment type="caution">
    <text evidence="2">The sequence shown here is derived from an EMBL/GenBank/DDBJ whole genome shotgun (WGS) entry which is preliminary data.</text>
</comment>
<sequence length="175" mass="19309">MPPVSLILASWAQDYIGGLEATRYSGSPTSKEANEGINLWIGRFATACKRAVDDAGSFEEQALTIERQWRERLGKIRARSAVDLLLRLLVGAPVITVNSIADLIGVSFVHTNEAITRLVDAGILKQVTVGRRNRAFEAPEIIEAFAALERQLASPEGDTRTSEPTRRVPRRKQQN</sequence>
<evidence type="ECO:0000313" key="2">
    <source>
        <dbReference type="EMBL" id="EQD37407.1"/>
    </source>
</evidence>
<dbReference type="SUPFAM" id="SSF46785">
    <property type="entry name" value="Winged helix' DNA-binding domain"/>
    <property type="match status" value="1"/>
</dbReference>
<dbReference type="AlphaFoldDB" id="T0YZM9"/>
<feature type="region of interest" description="Disordered" evidence="1">
    <location>
        <begin position="152"/>
        <end position="175"/>
    </location>
</feature>